<reference evidence="2" key="1">
    <citation type="submission" date="2021-01" db="EMBL/GenBank/DDBJ databases">
        <title>Caligus Genome Assembly.</title>
        <authorList>
            <person name="Gallardo-Escarate C."/>
        </authorList>
    </citation>
    <scope>NUCLEOTIDE SEQUENCE [LARGE SCALE GENOMIC DNA]</scope>
</reference>
<keyword evidence="2" id="KW-1185">Reference proteome</keyword>
<sequence>MDVATVVSQLDARDQDGSVDTEKYHSNIESWTCQILDTIESEALHSRSKDREDTDPHFLRQLFTLGELALIIPWHIKEKQFLFVQTSPLRKAF</sequence>
<accession>A0A7T8KI45</accession>
<protein>
    <submittedName>
        <fullName evidence="1">NonSMC condensin II complex_ subunit D3</fullName>
    </submittedName>
</protein>
<dbReference type="AlphaFoldDB" id="A0A7T8KI45"/>
<dbReference type="EMBL" id="CP045890">
    <property type="protein sequence ID" value="QQP56311.1"/>
    <property type="molecule type" value="Genomic_DNA"/>
</dbReference>
<gene>
    <name evidence="1" type="ORF">FKW44_000926</name>
</gene>
<evidence type="ECO:0000313" key="1">
    <source>
        <dbReference type="EMBL" id="QQP56311.1"/>
    </source>
</evidence>
<evidence type="ECO:0000313" key="2">
    <source>
        <dbReference type="Proteomes" id="UP000595437"/>
    </source>
</evidence>
<organism evidence="1 2">
    <name type="scientific">Caligus rogercresseyi</name>
    <name type="common">Sea louse</name>
    <dbReference type="NCBI Taxonomy" id="217165"/>
    <lineage>
        <taxon>Eukaryota</taxon>
        <taxon>Metazoa</taxon>
        <taxon>Ecdysozoa</taxon>
        <taxon>Arthropoda</taxon>
        <taxon>Crustacea</taxon>
        <taxon>Multicrustacea</taxon>
        <taxon>Hexanauplia</taxon>
        <taxon>Copepoda</taxon>
        <taxon>Siphonostomatoida</taxon>
        <taxon>Caligidae</taxon>
        <taxon>Caligus</taxon>
    </lineage>
</organism>
<dbReference type="Proteomes" id="UP000595437">
    <property type="component" value="Chromosome 1"/>
</dbReference>
<name>A0A7T8KI45_CALRO</name>
<proteinExistence type="predicted"/>
<dbReference type="OrthoDB" id="10263978at2759"/>